<dbReference type="CDD" id="cd20069">
    <property type="entry name" value="5TM_Oxa1-like"/>
    <property type="match status" value="1"/>
</dbReference>
<proteinExistence type="inferred from homology"/>
<comment type="similarity">
    <text evidence="5">Belongs to the OXA1/ALB3/YidC family.</text>
</comment>
<sequence length="333" mass="37982">MYCKTTGRYALLTHELLKSNVVFNAHRPLQRIQKRTFSLQNTIESIAKTQTGIFKSISESTPVEYCQNVLVTVHDYSGLPWWATIICTTVLARGFVTLPLAIYQNYILAKLENLKLEMPAIANELRKETSMAVKLYKWDEKQARAVFNRSIRKQWQKLILRDNCHPFKASLLMLFQIPTWVCLSVSLRNLVYMLPLRDSNAEIIYAELTLGGFGFIPNLTAVDSSWILPVSVGVINLLIIELQRLSRLNEPNKLQKILTNVFRGLSVVMIPIGASVPSCLVLYWTTSSAFGLVQNILLMSPRVKRICKIPKTQSEMDRPYKFVASKLFDSPPR</sequence>
<dbReference type="GO" id="GO:0032979">
    <property type="term" value="P:protein insertion into mitochondrial inner membrane from matrix"/>
    <property type="evidence" value="ECO:0007669"/>
    <property type="project" value="TreeGrafter"/>
</dbReference>
<evidence type="ECO:0000256" key="2">
    <source>
        <dbReference type="ARBA" id="ARBA00022692"/>
    </source>
</evidence>
<evidence type="ECO:0000256" key="3">
    <source>
        <dbReference type="ARBA" id="ARBA00022989"/>
    </source>
</evidence>
<dbReference type="OrthoDB" id="2148490at2759"/>
<dbReference type="InterPro" id="IPR001708">
    <property type="entry name" value="YidC/ALB3/OXA1/COX18"/>
</dbReference>
<evidence type="ECO:0000256" key="4">
    <source>
        <dbReference type="ARBA" id="ARBA00023136"/>
    </source>
</evidence>
<gene>
    <name evidence="8" type="ORF">PHYEVI_LOCUS10713</name>
</gene>
<comment type="subcellular location">
    <subcellularLocation>
        <location evidence="1 5">Membrane</location>
        <topology evidence="1 5">Multi-pass membrane protein</topology>
    </subcellularLocation>
</comment>
<dbReference type="InterPro" id="IPR028055">
    <property type="entry name" value="YidC/Oxa/ALB_C"/>
</dbReference>
<keyword evidence="9" id="KW-1185">Reference proteome</keyword>
<feature type="transmembrane region" description="Helical" evidence="6">
    <location>
        <begin position="257"/>
        <end position="274"/>
    </location>
</feature>
<dbReference type="Pfam" id="PF02096">
    <property type="entry name" value="60KD_IMP"/>
    <property type="match status" value="1"/>
</dbReference>
<dbReference type="EMBL" id="OU900101">
    <property type="protein sequence ID" value="CAG9864458.1"/>
    <property type="molecule type" value="Genomic_DNA"/>
</dbReference>
<organism evidence="8 9">
    <name type="scientific">Phyllotreta striolata</name>
    <name type="common">Striped flea beetle</name>
    <name type="synonym">Crioceris striolata</name>
    <dbReference type="NCBI Taxonomy" id="444603"/>
    <lineage>
        <taxon>Eukaryota</taxon>
        <taxon>Metazoa</taxon>
        <taxon>Ecdysozoa</taxon>
        <taxon>Arthropoda</taxon>
        <taxon>Hexapoda</taxon>
        <taxon>Insecta</taxon>
        <taxon>Pterygota</taxon>
        <taxon>Neoptera</taxon>
        <taxon>Endopterygota</taxon>
        <taxon>Coleoptera</taxon>
        <taxon>Polyphaga</taxon>
        <taxon>Cucujiformia</taxon>
        <taxon>Chrysomeloidea</taxon>
        <taxon>Chrysomelidae</taxon>
        <taxon>Galerucinae</taxon>
        <taxon>Alticini</taxon>
        <taxon>Phyllotreta</taxon>
    </lineage>
</organism>
<reference evidence="8" key="1">
    <citation type="submission" date="2022-01" db="EMBL/GenBank/DDBJ databases">
        <authorList>
            <person name="King R."/>
        </authorList>
    </citation>
    <scope>NUCLEOTIDE SEQUENCE</scope>
</reference>
<dbReference type="PANTHER" id="PTHR12428">
    <property type="entry name" value="OXA1"/>
    <property type="match status" value="1"/>
</dbReference>
<evidence type="ECO:0000313" key="8">
    <source>
        <dbReference type="EMBL" id="CAG9864458.1"/>
    </source>
</evidence>
<evidence type="ECO:0000259" key="7">
    <source>
        <dbReference type="Pfam" id="PF02096"/>
    </source>
</evidence>
<keyword evidence="2 5" id="KW-0812">Transmembrane</keyword>
<protein>
    <recommendedName>
        <fullName evidence="7">Membrane insertase YidC/Oxa/ALB C-terminal domain-containing protein</fullName>
    </recommendedName>
</protein>
<keyword evidence="3 6" id="KW-1133">Transmembrane helix</keyword>
<evidence type="ECO:0000313" key="9">
    <source>
        <dbReference type="Proteomes" id="UP001153712"/>
    </source>
</evidence>
<keyword evidence="4 6" id="KW-0472">Membrane</keyword>
<dbReference type="GO" id="GO:0033617">
    <property type="term" value="P:mitochondrial respiratory chain complex IV assembly"/>
    <property type="evidence" value="ECO:0007669"/>
    <property type="project" value="TreeGrafter"/>
</dbReference>
<dbReference type="GO" id="GO:0032977">
    <property type="term" value="F:membrane insertase activity"/>
    <property type="evidence" value="ECO:0007669"/>
    <property type="project" value="InterPro"/>
</dbReference>
<feature type="domain" description="Membrane insertase YidC/Oxa/ALB C-terminal" evidence="7">
    <location>
        <begin position="81"/>
        <end position="299"/>
    </location>
</feature>
<evidence type="ECO:0000256" key="6">
    <source>
        <dbReference type="SAM" id="Phobius"/>
    </source>
</evidence>
<accession>A0A9N9TT01</accession>
<dbReference type="PANTHER" id="PTHR12428:SF65">
    <property type="entry name" value="CYTOCHROME C OXIDASE ASSEMBLY PROTEIN COX18, MITOCHONDRIAL"/>
    <property type="match status" value="1"/>
</dbReference>
<dbReference type="Proteomes" id="UP001153712">
    <property type="component" value="Chromosome 8"/>
</dbReference>
<dbReference type="AlphaFoldDB" id="A0A9N9TT01"/>
<evidence type="ECO:0000256" key="5">
    <source>
        <dbReference type="RuleBase" id="RU003945"/>
    </source>
</evidence>
<name>A0A9N9TT01_PHYSR</name>
<dbReference type="GO" id="GO:0005743">
    <property type="term" value="C:mitochondrial inner membrane"/>
    <property type="evidence" value="ECO:0007669"/>
    <property type="project" value="TreeGrafter"/>
</dbReference>
<evidence type="ECO:0000256" key="1">
    <source>
        <dbReference type="ARBA" id="ARBA00004141"/>
    </source>
</evidence>